<reference evidence="1 2" key="1">
    <citation type="journal article" date="2024" name="Microbiology">
        <title>Methylomarinum rosea sp. nov., a novel halophilic methanotrophic bacterium from the hypersaline Lake Elton.</title>
        <authorList>
            <person name="Suleimanov R.Z."/>
            <person name="Oshkin I.Y."/>
            <person name="Danilova O.V."/>
            <person name="Suzina N.E."/>
            <person name="Dedysh S.N."/>
        </authorList>
    </citation>
    <scope>NUCLEOTIDE SEQUENCE [LARGE SCALE GENOMIC DNA]</scope>
    <source>
        <strain evidence="1 2">Ch1-1</strain>
    </source>
</reference>
<dbReference type="EMBL" id="CP157743">
    <property type="protein sequence ID" value="XBS18957.1"/>
    <property type="molecule type" value="Genomic_DNA"/>
</dbReference>
<organism evidence="1 2">
    <name type="scientific">Methylomarinum roseum</name>
    <dbReference type="NCBI Taxonomy" id="3067653"/>
    <lineage>
        <taxon>Bacteria</taxon>
        <taxon>Pseudomonadati</taxon>
        <taxon>Pseudomonadota</taxon>
        <taxon>Gammaproteobacteria</taxon>
        <taxon>Methylococcales</taxon>
        <taxon>Methylococcaceae</taxon>
        <taxon>Methylomarinum</taxon>
    </lineage>
</organism>
<evidence type="ECO:0008006" key="3">
    <source>
        <dbReference type="Google" id="ProtNLM"/>
    </source>
</evidence>
<protein>
    <recommendedName>
        <fullName evidence="3">Roadblock/LAMTOR2 domain-containing protein</fullName>
    </recommendedName>
</protein>
<evidence type="ECO:0000313" key="1">
    <source>
        <dbReference type="EMBL" id="XBS18957.1"/>
    </source>
</evidence>
<keyword evidence="2" id="KW-1185">Reference proteome</keyword>
<dbReference type="AlphaFoldDB" id="A0AAU7NPR7"/>
<dbReference type="RefSeq" id="WP_305908299.1">
    <property type="nucleotide sequence ID" value="NZ_CP157743.1"/>
</dbReference>
<dbReference type="Proteomes" id="UP001225378">
    <property type="component" value="Chromosome"/>
</dbReference>
<dbReference type="KEGG" id="mech:Q9L42_011270"/>
<name>A0AAU7NPR7_9GAMM</name>
<proteinExistence type="predicted"/>
<gene>
    <name evidence="1" type="ORF">Q9L42_011270</name>
</gene>
<dbReference type="SUPFAM" id="SSF103196">
    <property type="entry name" value="Roadblock/LC7 domain"/>
    <property type="match status" value="1"/>
</dbReference>
<evidence type="ECO:0000313" key="2">
    <source>
        <dbReference type="Proteomes" id="UP001225378"/>
    </source>
</evidence>
<accession>A0AAU7NPR7</accession>
<sequence>MSAYKLVEGLFLLPTPSGAYYAIASNEEERARKFLRKLLQSAKTPELSIEQLLRLSDVDDEEKALELLHHCQKLGWVQGVDEALSPPAGVLEETLPDLLKHVSESGKVLLADDQGFYLASEGFAHETAEELSALSAEIATVHNRRSGLIRNNLGMASHAWAIVDAYGHSQIGFWPVFIGANRFVIAIAGIPHFNRAEFVNLIWALSIRYSGGMA</sequence>